<comment type="caution">
    <text evidence="3">The sequence shown here is derived from an EMBL/GenBank/DDBJ whole genome shotgun (WGS) entry which is preliminary data.</text>
</comment>
<keyword evidence="4" id="KW-1185">Reference proteome</keyword>
<dbReference type="InterPro" id="IPR050515">
    <property type="entry name" value="Beta-lactam/transpept"/>
</dbReference>
<dbReference type="Gene3D" id="3.40.710.10">
    <property type="entry name" value="DD-peptidase/beta-lactamase superfamily"/>
    <property type="match status" value="1"/>
</dbReference>
<accession>A0A542SR14</accession>
<dbReference type="AlphaFoldDB" id="A0A542SR14"/>
<evidence type="ECO:0000259" key="2">
    <source>
        <dbReference type="Pfam" id="PF21922"/>
    </source>
</evidence>
<dbReference type="Gene3D" id="3.90.1310.10">
    <property type="entry name" value="Penicillin-binding protein 2a (Domain 2)"/>
    <property type="match status" value="1"/>
</dbReference>
<evidence type="ECO:0000313" key="4">
    <source>
        <dbReference type="Proteomes" id="UP000316181"/>
    </source>
</evidence>
<dbReference type="GO" id="GO:0071972">
    <property type="term" value="F:peptidoglycan L,D-transpeptidase activity"/>
    <property type="evidence" value="ECO:0007669"/>
    <property type="project" value="TreeGrafter"/>
</dbReference>
<gene>
    <name evidence="3" type="ORF">FB389_1332</name>
</gene>
<dbReference type="InterPro" id="IPR012338">
    <property type="entry name" value="Beta-lactam/transpept-like"/>
</dbReference>
<dbReference type="RefSeq" id="WP_142112073.1">
    <property type="nucleotide sequence ID" value="NZ_BAAATB010000002.1"/>
</dbReference>
<name>A0A542SR14_9MICO</name>
<dbReference type="EMBL" id="VFNV01000001">
    <property type="protein sequence ID" value="TQK76647.1"/>
    <property type="molecule type" value="Genomic_DNA"/>
</dbReference>
<dbReference type="PANTHER" id="PTHR30627:SF24">
    <property type="entry name" value="PENICILLIN-BINDING PROTEIN 4B"/>
    <property type="match status" value="1"/>
</dbReference>
<dbReference type="InterPro" id="IPR001460">
    <property type="entry name" value="PCN-bd_Tpept"/>
</dbReference>
<organism evidence="3 4">
    <name type="scientific">Rarobacter incanus</name>
    <dbReference type="NCBI Taxonomy" id="153494"/>
    <lineage>
        <taxon>Bacteria</taxon>
        <taxon>Bacillati</taxon>
        <taxon>Actinomycetota</taxon>
        <taxon>Actinomycetes</taxon>
        <taxon>Micrococcales</taxon>
        <taxon>Rarobacteraceae</taxon>
        <taxon>Rarobacter</taxon>
    </lineage>
</organism>
<proteinExistence type="predicted"/>
<dbReference type="InterPro" id="IPR054120">
    <property type="entry name" value="PBPA_dimer"/>
</dbReference>
<dbReference type="SUPFAM" id="SSF56519">
    <property type="entry name" value="Penicillin binding protein dimerisation domain"/>
    <property type="match status" value="1"/>
</dbReference>
<sequence>MNDPIRKTSTAALLLFIAVLVAITNIQVFQAPSLNADQRNKRTLYREFDNHRGPIIVDGEEIAYSTESDDDYGFQRIYKPGSLYAPVTGFFSVIVGRSGIERYSNSLLNGSSDSLWLNRIKQLTTGKISQGSSVELTIDAKVQQAAAKALGNQRGAAVAINVKTGAIVAMVSSPTYDPNELASHDRAAVAKKYQELLEEDGSPLTNRAIAGETYPPGSVFKLVTAAAALENDTSVDDLDGGTGFQLPQSTSVISNYGKGACASGGKIDLANALRISCNTAFADLGIRVGADNLLAQARSFGFDESLAIPLPVTSSRFPQTGDQAQTAIAAIGQGSVRVTPLQVAEISATIANGGKRMKPYLVSKVRTPDLQVQSETQPEQLGQPISSATAATLTDMMVSVVESGTGTKAQISGLKVAGKTGTAQTGDDGAPHAWFTGFAPANDPQIAVAVVVENGGSLGSEATGGAVAAPIAAAILKAGVSK</sequence>
<dbReference type="GO" id="GO:0005886">
    <property type="term" value="C:plasma membrane"/>
    <property type="evidence" value="ECO:0007669"/>
    <property type="project" value="TreeGrafter"/>
</dbReference>
<dbReference type="Pfam" id="PF21922">
    <property type="entry name" value="PBP_dimer_2"/>
    <property type="match status" value="1"/>
</dbReference>
<dbReference type="Proteomes" id="UP000316181">
    <property type="component" value="Unassembled WGS sequence"/>
</dbReference>
<feature type="domain" description="Penicillin binding protein A dimerisation" evidence="2">
    <location>
        <begin position="52"/>
        <end position="134"/>
    </location>
</feature>
<reference evidence="3 4" key="1">
    <citation type="submission" date="2019-06" db="EMBL/GenBank/DDBJ databases">
        <title>Sequencing the genomes of 1000 actinobacteria strains.</title>
        <authorList>
            <person name="Klenk H.-P."/>
        </authorList>
    </citation>
    <scope>NUCLEOTIDE SEQUENCE [LARGE SCALE GENOMIC DNA]</scope>
    <source>
        <strain evidence="3 4">DSM 10596</strain>
    </source>
</reference>
<dbReference type="GO" id="GO:0008658">
    <property type="term" value="F:penicillin binding"/>
    <property type="evidence" value="ECO:0007669"/>
    <property type="project" value="InterPro"/>
</dbReference>
<protein>
    <submittedName>
        <fullName evidence="3">Cell elongation-specific peptidoglycan D,D-transpeptidase</fullName>
    </submittedName>
</protein>
<dbReference type="GO" id="GO:0071555">
    <property type="term" value="P:cell wall organization"/>
    <property type="evidence" value="ECO:0007669"/>
    <property type="project" value="TreeGrafter"/>
</dbReference>
<evidence type="ECO:0000259" key="1">
    <source>
        <dbReference type="Pfam" id="PF00905"/>
    </source>
</evidence>
<feature type="domain" description="Penicillin-binding protein transpeptidase" evidence="1">
    <location>
        <begin position="155"/>
        <end position="477"/>
    </location>
</feature>
<dbReference type="Pfam" id="PF00905">
    <property type="entry name" value="Transpeptidase"/>
    <property type="match status" value="1"/>
</dbReference>
<dbReference type="SUPFAM" id="SSF56601">
    <property type="entry name" value="beta-lactamase/transpeptidase-like"/>
    <property type="match status" value="1"/>
</dbReference>
<dbReference type="OrthoDB" id="9766847at2"/>
<dbReference type="PANTHER" id="PTHR30627">
    <property type="entry name" value="PEPTIDOGLYCAN D,D-TRANSPEPTIDASE"/>
    <property type="match status" value="1"/>
</dbReference>
<dbReference type="InterPro" id="IPR036138">
    <property type="entry name" value="PBP_dimer_sf"/>
</dbReference>
<evidence type="ECO:0000313" key="3">
    <source>
        <dbReference type="EMBL" id="TQK76647.1"/>
    </source>
</evidence>